<protein>
    <recommendedName>
        <fullName evidence="4">Vacuolar protein sorting-associated protein 51 homolog</fullName>
    </recommendedName>
</protein>
<proteinExistence type="predicted"/>
<dbReference type="AlphaFoldDB" id="A0AB34IWS6"/>
<accession>A0AB34IWS6</accession>
<evidence type="ECO:0000313" key="3">
    <source>
        <dbReference type="Proteomes" id="UP001515480"/>
    </source>
</evidence>
<feature type="region of interest" description="Disordered" evidence="1">
    <location>
        <begin position="392"/>
        <end position="438"/>
    </location>
</feature>
<dbReference type="EMBL" id="JBGBPQ010000017">
    <property type="protein sequence ID" value="KAL1507612.1"/>
    <property type="molecule type" value="Genomic_DNA"/>
</dbReference>
<keyword evidence="3" id="KW-1185">Reference proteome</keyword>
<feature type="region of interest" description="Disordered" evidence="1">
    <location>
        <begin position="1"/>
        <end position="66"/>
    </location>
</feature>
<feature type="compositionally biased region" description="Basic and acidic residues" evidence="1">
    <location>
        <begin position="424"/>
        <end position="438"/>
    </location>
</feature>
<name>A0AB34IWS6_PRYPA</name>
<evidence type="ECO:0000256" key="1">
    <source>
        <dbReference type="SAM" id="MobiDB-lite"/>
    </source>
</evidence>
<gene>
    <name evidence="2" type="ORF">AB1Y20_007231</name>
</gene>
<evidence type="ECO:0008006" key="4">
    <source>
        <dbReference type="Google" id="ProtNLM"/>
    </source>
</evidence>
<feature type="region of interest" description="Disordered" evidence="1">
    <location>
        <begin position="237"/>
        <end position="297"/>
    </location>
</feature>
<comment type="caution">
    <text evidence="2">The sequence shown here is derived from an EMBL/GenBank/DDBJ whole genome shotgun (WGS) entry which is preliminary data.</text>
</comment>
<organism evidence="2 3">
    <name type="scientific">Prymnesium parvum</name>
    <name type="common">Toxic golden alga</name>
    <dbReference type="NCBI Taxonomy" id="97485"/>
    <lineage>
        <taxon>Eukaryota</taxon>
        <taxon>Haptista</taxon>
        <taxon>Haptophyta</taxon>
        <taxon>Prymnesiophyceae</taxon>
        <taxon>Prymnesiales</taxon>
        <taxon>Prymnesiaceae</taxon>
        <taxon>Prymnesium</taxon>
    </lineage>
</organism>
<dbReference type="Proteomes" id="UP001515480">
    <property type="component" value="Unassembled WGS sequence"/>
</dbReference>
<sequence>MAAAGGGGVPPQRELTDALGRGDNPEALPTREPAATEETNEEAKSEEEMNDGQSTPRTEPPLAREGETPLQYAKIRVLLRGVRRLSSSLRIVGHLELPLDTIFTRAVAHTERVYATELDSCAWESFKLLLPTIVEAQAILLEEELSRCRSVAQRRGGRACAVRFRCFDLSTLDPPVMHLTGSQQAEERLLQVLLRLMGAQHLWMMNTPAAVQATTCRCFASSLRALAMDIDASDAAAAPPKAEMPTPHNEAAAANQEDSASDSSFRAGGTGGAAAALGRREGGESSSGGNDGQAFSPLPRQGALAADFYADGFELLAEGELLLENRIRQLVCSLLRFHLHKVFDRGVGGLEVTEKGELQLRAPSARSASFPVSPVCSSWPVPKRPCEKKLSPRTLAKNSEGVPAPWKDVPSALGSPSSFGLRPAARERTRRLDSSPRC</sequence>
<feature type="compositionally biased region" description="Low complexity" evidence="1">
    <location>
        <begin position="25"/>
        <end position="37"/>
    </location>
</feature>
<reference evidence="2 3" key="1">
    <citation type="journal article" date="2024" name="Science">
        <title>Giant polyketide synthase enzymes in the biosynthesis of giant marine polyether toxins.</title>
        <authorList>
            <person name="Fallon T.R."/>
            <person name="Shende V.V."/>
            <person name="Wierzbicki I.H."/>
            <person name="Pendleton A.L."/>
            <person name="Watervoot N.F."/>
            <person name="Auber R.P."/>
            <person name="Gonzalez D.J."/>
            <person name="Wisecaver J.H."/>
            <person name="Moore B.S."/>
        </authorList>
    </citation>
    <scope>NUCLEOTIDE SEQUENCE [LARGE SCALE GENOMIC DNA]</scope>
    <source>
        <strain evidence="2 3">12B1</strain>
    </source>
</reference>
<evidence type="ECO:0000313" key="2">
    <source>
        <dbReference type="EMBL" id="KAL1507612.1"/>
    </source>
</evidence>